<dbReference type="EMBL" id="BMDZ01000033">
    <property type="protein sequence ID" value="GGB45547.1"/>
    <property type="molecule type" value="Genomic_DNA"/>
</dbReference>
<reference evidence="10" key="1">
    <citation type="journal article" date="2019" name="Int. J. Syst. Evol. Microbiol.">
        <title>The Global Catalogue of Microorganisms (GCM) 10K type strain sequencing project: providing services to taxonomists for standard genome sequencing and annotation.</title>
        <authorList>
            <consortium name="The Broad Institute Genomics Platform"/>
            <consortium name="The Broad Institute Genome Sequencing Center for Infectious Disease"/>
            <person name="Wu L."/>
            <person name="Ma J."/>
        </authorList>
    </citation>
    <scope>NUCLEOTIDE SEQUENCE [LARGE SCALE GENOMIC DNA]</scope>
    <source>
        <strain evidence="10">CGMCC 1.10188</strain>
    </source>
</reference>
<sequence>MIGAVMRRPRSLQATAALFLSPMVLALAVVAVWPLARTIWFGFTDASLTAPADYTLVGLANYLEVYDGAWYGVLADPQWWQALRNTLVFAAASVTAETVLGVGMALVLNARFPGRGLVRAAVLVPWAIPTVVSAKMWAWMLHDQFGIINAGAMALGLIDRPMAWLASSDTAMLSVILVDVWKTTPFVALLTLAALQTVPRDCYEAARVDGIPPWRVFLHITLPLIRPALAVAVVFRLLDALRVFDVVYVMTGEAEATMTLSIHARQQLVQFQDMGYGSASATLLFLVIGLVTVAYLAVLRPDRAASGQRMAGHAGEAGG</sequence>
<feature type="transmembrane region" description="Helical" evidence="7">
    <location>
        <begin position="87"/>
        <end position="108"/>
    </location>
</feature>
<gene>
    <name evidence="9" type="ORF">GCM10011505_28470</name>
</gene>
<feature type="transmembrane region" description="Helical" evidence="7">
    <location>
        <begin position="120"/>
        <end position="140"/>
    </location>
</feature>
<feature type="transmembrane region" description="Helical" evidence="7">
    <location>
        <begin position="276"/>
        <end position="299"/>
    </location>
</feature>
<comment type="subcellular location">
    <subcellularLocation>
        <location evidence="1 7">Cell membrane</location>
        <topology evidence="1 7">Multi-pass membrane protein</topology>
    </subcellularLocation>
</comment>
<evidence type="ECO:0000256" key="7">
    <source>
        <dbReference type="RuleBase" id="RU363032"/>
    </source>
</evidence>
<evidence type="ECO:0000313" key="10">
    <source>
        <dbReference type="Proteomes" id="UP000603352"/>
    </source>
</evidence>
<dbReference type="RefSeq" id="WP_188578992.1">
    <property type="nucleotide sequence ID" value="NZ_BMDZ01000033.1"/>
</dbReference>
<organism evidence="9 10">
    <name type="scientific">Tistrella bauzanensis</name>
    <dbReference type="NCBI Taxonomy" id="657419"/>
    <lineage>
        <taxon>Bacteria</taxon>
        <taxon>Pseudomonadati</taxon>
        <taxon>Pseudomonadota</taxon>
        <taxon>Alphaproteobacteria</taxon>
        <taxon>Geminicoccales</taxon>
        <taxon>Geminicoccaceae</taxon>
        <taxon>Tistrella</taxon>
    </lineage>
</organism>
<evidence type="ECO:0000256" key="2">
    <source>
        <dbReference type="ARBA" id="ARBA00022448"/>
    </source>
</evidence>
<feature type="domain" description="ABC transmembrane type-1" evidence="8">
    <location>
        <begin position="83"/>
        <end position="297"/>
    </location>
</feature>
<dbReference type="InterPro" id="IPR000515">
    <property type="entry name" value="MetI-like"/>
</dbReference>
<name>A0ABQ1IKL0_9PROT</name>
<evidence type="ECO:0000313" key="9">
    <source>
        <dbReference type="EMBL" id="GGB45547.1"/>
    </source>
</evidence>
<evidence type="ECO:0000259" key="8">
    <source>
        <dbReference type="PROSITE" id="PS50928"/>
    </source>
</evidence>
<feature type="transmembrane region" description="Helical" evidence="7">
    <location>
        <begin position="171"/>
        <end position="195"/>
    </location>
</feature>
<feature type="transmembrane region" description="Helical" evidence="7">
    <location>
        <begin position="12"/>
        <end position="36"/>
    </location>
</feature>
<dbReference type="SUPFAM" id="SSF161098">
    <property type="entry name" value="MetI-like"/>
    <property type="match status" value="1"/>
</dbReference>
<keyword evidence="10" id="KW-1185">Reference proteome</keyword>
<keyword evidence="6 7" id="KW-0472">Membrane</keyword>
<comment type="similarity">
    <text evidence="7">Belongs to the binding-protein-dependent transport system permease family.</text>
</comment>
<keyword evidence="3" id="KW-1003">Cell membrane</keyword>
<dbReference type="PANTHER" id="PTHR43005">
    <property type="entry name" value="BLR7065 PROTEIN"/>
    <property type="match status" value="1"/>
</dbReference>
<dbReference type="CDD" id="cd06261">
    <property type="entry name" value="TM_PBP2"/>
    <property type="match status" value="1"/>
</dbReference>
<keyword evidence="5 7" id="KW-1133">Transmembrane helix</keyword>
<keyword evidence="4 7" id="KW-0812">Transmembrane</keyword>
<comment type="caution">
    <text evidence="9">The sequence shown here is derived from an EMBL/GenBank/DDBJ whole genome shotgun (WGS) entry which is preliminary data.</text>
</comment>
<dbReference type="Pfam" id="PF00528">
    <property type="entry name" value="BPD_transp_1"/>
    <property type="match status" value="1"/>
</dbReference>
<evidence type="ECO:0000256" key="1">
    <source>
        <dbReference type="ARBA" id="ARBA00004651"/>
    </source>
</evidence>
<evidence type="ECO:0000256" key="6">
    <source>
        <dbReference type="ARBA" id="ARBA00023136"/>
    </source>
</evidence>
<dbReference type="PANTHER" id="PTHR43005:SF2">
    <property type="entry name" value="INTEGRAL MEMBRANE SUGAR TRANSPORT PROTEIN"/>
    <property type="match status" value="1"/>
</dbReference>
<proteinExistence type="inferred from homology"/>
<protein>
    <submittedName>
        <fullName evidence="9">ABC transporter permease</fullName>
    </submittedName>
</protein>
<feature type="transmembrane region" description="Helical" evidence="7">
    <location>
        <begin position="216"/>
        <end position="238"/>
    </location>
</feature>
<evidence type="ECO:0000256" key="5">
    <source>
        <dbReference type="ARBA" id="ARBA00022989"/>
    </source>
</evidence>
<evidence type="ECO:0000256" key="3">
    <source>
        <dbReference type="ARBA" id="ARBA00022475"/>
    </source>
</evidence>
<dbReference type="Gene3D" id="1.10.3720.10">
    <property type="entry name" value="MetI-like"/>
    <property type="match status" value="1"/>
</dbReference>
<dbReference type="InterPro" id="IPR035906">
    <property type="entry name" value="MetI-like_sf"/>
</dbReference>
<dbReference type="PROSITE" id="PS50928">
    <property type="entry name" value="ABC_TM1"/>
    <property type="match status" value="1"/>
</dbReference>
<accession>A0ABQ1IKL0</accession>
<evidence type="ECO:0000256" key="4">
    <source>
        <dbReference type="ARBA" id="ARBA00022692"/>
    </source>
</evidence>
<dbReference type="Proteomes" id="UP000603352">
    <property type="component" value="Unassembled WGS sequence"/>
</dbReference>
<keyword evidence="2 7" id="KW-0813">Transport</keyword>